<comment type="caution">
    <text evidence="1">The sequence shown here is derived from an EMBL/GenBank/DDBJ whole genome shotgun (WGS) entry which is preliminary data.</text>
</comment>
<accession>A0AAJ0CR18</accession>
<proteinExistence type="predicted"/>
<gene>
    <name evidence="1" type="ORF">QQS21_005139</name>
</gene>
<dbReference type="Proteomes" id="UP001251528">
    <property type="component" value="Unassembled WGS sequence"/>
</dbReference>
<sequence>MRLSKSMGTLNVLTPDAGSAIRVVETALPTVGTDWHRNRINPDNNKNENNSKSLDIVEFTDEISKKLESGDEIISARPVNSIVNKWHSAHGDQYRQAASGT</sequence>
<protein>
    <submittedName>
        <fullName evidence="1">Uncharacterized protein</fullName>
    </submittedName>
</protein>
<keyword evidence="2" id="KW-1185">Reference proteome</keyword>
<dbReference type="EMBL" id="JASWJB010000082">
    <property type="protein sequence ID" value="KAK2600124.1"/>
    <property type="molecule type" value="Genomic_DNA"/>
</dbReference>
<organism evidence="1 2">
    <name type="scientific">Conoideocrella luteorostrata</name>
    <dbReference type="NCBI Taxonomy" id="1105319"/>
    <lineage>
        <taxon>Eukaryota</taxon>
        <taxon>Fungi</taxon>
        <taxon>Dikarya</taxon>
        <taxon>Ascomycota</taxon>
        <taxon>Pezizomycotina</taxon>
        <taxon>Sordariomycetes</taxon>
        <taxon>Hypocreomycetidae</taxon>
        <taxon>Hypocreales</taxon>
        <taxon>Clavicipitaceae</taxon>
        <taxon>Conoideocrella</taxon>
    </lineage>
</organism>
<name>A0AAJ0CR18_9HYPO</name>
<evidence type="ECO:0000313" key="1">
    <source>
        <dbReference type="EMBL" id="KAK2600124.1"/>
    </source>
</evidence>
<evidence type="ECO:0000313" key="2">
    <source>
        <dbReference type="Proteomes" id="UP001251528"/>
    </source>
</evidence>
<dbReference type="AlphaFoldDB" id="A0AAJ0CR18"/>
<reference evidence="1" key="1">
    <citation type="submission" date="2023-06" db="EMBL/GenBank/DDBJ databases">
        <title>Conoideocrella luteorostrata (Hypocreales: Clavicipitaceae), a potential biocontrol fungus for elongate hemlock scale in United States Christmas tree production areas.</title>
        <authorList>
            <person name="Barrett H."/>
            <person name="Lovett B."/>
            <person name="Macias A.M."/>
            <person name="Stajich J.E."/>
            <person name="Kasson M.T."/>
        </authorList>
    </citation>
    <scope>NUCLEOTIDE SEQUENCE</scope>
    <source>
        <strain evidence="1">ARSEF 14590</strain>
    </source>
</reference>